<sequence>MIGDFVLAAITPLKDRIKELESRPTLRYLGVLGCIADVSAGLLHHAWGFGLACRRGKHRRSAG</sequence>
<dbReference type="EMBL" id="JAGIKT010000029">
    <property type="protein sequence ID" value="MBP0112280.1"/>
    <property type="molecule type" value="Genomic_DNA"/>
</dbReference>
<reference evidence="1 2" key="1">
    <citation type="submission" date="2021-03" db="EMBL/GenBank/DDBJ databases">
        <title>Genome Sequence of Bradyrhizobium vignae strain ISRA400.</title>
        <authorList>
            <person name="Tisa L.S."/>
            <person name="Svistoonoff S."/>
            <person name="Hocher V."/>
            <person name="Fall S."/>
            <person name="Zaiya A."/>
            <person name="Naing D."/>
            <person name="Niang N."/>
            <person name="Diouf A."/>
            <person name="Dasylva M.C."/>
            <person name="Toure O."/>
            <person name="Gueye M."/>
            <person name="Gully D."/>
            <person name="Tisseyre P."/>
            <person name="Simpson S."/>
            <person name="Morris K."/>
            <person name="Thomas W.K."/>
        </authorList>
    </citation>
    <scope>NUCLEOTIDE SEQUENCE [LARGE SCALE GENOMIC DNA]</scope>
    <source>
        <strain evidence="1 2">ISRA400</strain>
    </source>
</reference>
<evidence type="ECO:0000313" key="1">
    <source>
        <dbReference type="EMBL" id="MBP0112280.1"/>
    </source>
</evidence>
<name>A0ABS3ZVV5_9BRAD</name>
<keyword evidence="2" id="KW-1185">Reference proteome</keyword>
<organism evidence="1 2">
    <name type="scientific">Bradyrhizobium vignae</name>
    <dbReference type="NCBI Taxonomy" id="1549949"/>
    <lineage>
        <taxon>Bacteria</taxon>
        <taxon>Pseudomonadati</taxon>
        <taxon>Pseudomonadota</taxon>
        <taxon>Alphaproteobacteria</taxon>
        <taxon>Hyphomicrobiales</taxon>
        <taxon>Nitrobacteraceae</taxon>
        <taxon>Bradyrhizobium</taxon>
    </lineage>
</organism>
<comment type="caution">
    <text evidence="1">The sequence shown here is derived from an EMBL/GenBank/DDBJ whole genome shotgun (WGS) entry which is preliminary data.</text>
</comment>
<protein>
    <submittedName>
        <fullName evidence="1">Uncharacterized protein</fullName>
    </submittedName>
</protein>
<gene>
    <name evidence="1" type="ORF">JWS04_14560</name>
</gene>
<evidence type="ECO:0000313" key="2">
    <source>
        <dbReference type="Proteomes" id="UP000669317"/>
    </source>
</evidence>
<accession>A0ABS3ZVV5</accession>
<dbReference type="Proteomes" id="UP000669317">
    <property type="component" value="Unassembled WGS sequence"/>
</dbReference>
<proteinExistence type="predicted"/>